<reference evidence="2 3" key="1">
    <citation type="submission" date="2016-10" db="EMBL/GenBank/DDBJ databases">
        <title>Draft genome sequences of four alkaliphilic bacteria belonging to the Anaerobacillus genus.</title>
        <authorList>
            <person name="Bassil N.M."/>
            <person name="Lloyd J.R."/>
        </authorList>
    </citation>
    <scope>NUCLEOTIDE SEQUENCE [LARGE SCALE GENOMIC DNA]</scope>
    <source>
        <strain evidence="2 3">DSM 22531</strain>
    </source>
</reference>
<feature type="transmembrane region" description="Helical" evidence="1">
    <location>
        <begin position="6"/>
        <end position="28"/>
    </location>
</feature>
<name>A0A1S2MAF8_9BACI</name>
<dbReference type="EMBL" id="MLQS01000008">
    <property type="protein sequence ID" value="OIJ20705.1"/>
    <property type="molecule type" value="Genomic_DNA"/>
</dbReference>
<keyword evidence="1" id="KW-0812">Transmembrane</keyword>
<gene>
    <name evidence="2" type="ORF">BKP45_08665</name>
</gene>
<accession>A0A1S2MAF8</accession>
<keyword evidence="1" id="KW-0472">Membrane</keyword>
<sequence length="94" mass="10750">MDTLLDILSSILIFIYPLLLVLGFIFYLKRSIKNLILLGFLLIFLEGLSFYMISNWSIFAIGIIAISKLIFTAAFLIIIITLFHHSPNNVNDEK</sequence>
<dbReference type="RefSeq" id="WP_071389334.1">
    <property type="nucleotide sequence ID" value="NZ_MLQS01000008.1"/>
</dbReference>
<proteinExistence type="predicted"/>
<dbReference type="Proteomes" id="UP000180057">
    <property type="component" value="Unassembled WGS sequence"/>
</dbReference>
<keyword evidence="1" id="KW-1133">Transmembrane helix</keyword>
<keyword evidence="3" id="KW-1185">Reference proteome</keyword>
<protein>
    <submittedName>
        <fullName evidence="2">Uncharacterized protein</fullName>
    </submittedName>
</protein>
<comment type="caution">
    <text evidence="2">The sequence shown here is derived from an EMBL/GenBank/DDBJ whole genome shotgun (WGS) entry which is preliminary data.</text>
</comment>
<evidence type="ECO:0000256" key="1">
    <source>
        <dbReference type="SAM" id="Phobius"/>
    </source>
</evidence>
<evidence type="ECO:0000313" key="2">
    <source>
        <dbReference type="EMBL" id="OIJ20705.1"/>
    </source>
</evidence>
<feature type="transmembrane region" description="Helical" evidence="1">
    <location>
        <begin position="59"/>
        <end position="84"/>
    </location>
</feature>
<evidence type="ECO:0000313" key="3">
    <source>
        <dbReference type="Proteomes" id="UP000180057"/>
    </source>
</evidence>
<dbReference type="AlphaFoldDB" id="A0A1S2MAF8"/>
<feature type="transmembrane region" description="Helical" evidence="1">
    <location>
        <begin position="35"/>
        <end position="53"/>
    </location>
</feature>
<organism evidence="2 3">
    <name type="scientific">Anaerobacillus alkalidiazotrophicus</name>
    <dbReference type="NCBI Taxonomy" id="472963"/>
    <lineage>
        <taxon>Bacteria</taxon>
        <taxon>Bacillati</taxon>
        <taxon>Bacillota</taxon>
        <taxon>Bacilli</taxon>
        <taxon>Bacillales</taxon>
        <taxon>Bacillaceae</taxon>
        <taxon>Anaerobacillus</taxon>
    </lineage>
</organism>